<keyword evidence="4" id="KW-1185">Reference proteome</keyword>
<comment type="caution">
    <text evidence="3">The sequence shown here is derived from an EMBL/GenBank/DDBJ whole genome shotgun (WGS) entry which is preliminary data.</text>
</comment>
<organism evidence="3 4">
    <name type="scientific">Kibdelosporangium persicum</name>
    <dbReference type="NCBI Taxonomy" id="2698649"/>
    <lineage>
        <taxon>Bacteria</taxon>
        <taxon>Bacillati</taxon>
        <taxon>Actinomycetota</taxon>
        <taxon>Actinomycetes</taxon>
        <taxon>Pseudonocardiales</taxon>
        <taxon>Pseudonocardiaceae</taxon>
        <taxon>Kibdelosporangium</taxon>
    </lineage>
</organism>
<dbReference type="SUPFAM" id="SSF56601">
    <property type="entry name" value="beta-lactamase/transpeptidase-like"/>
    <property type="match status" value="1"/>
</dbReference>
<evidence type="ECO:0000259" key="1">
    <source>
        <dbReference type="Pfam" id="PF00905"/>
    </source>
</evidence>
<reference evidence="3 4" key="1">
    <citation type="submission" date="2020-01" db="EMBL/GenBank/DDBJ databases">
        <title>Kibdelosporangium persica a novel Actinomycetes from a hot desert in Iran.</title>
        <authorList>
            <person name="Safaei N."/>
            <person name="Zaburannyi N."/>
            <person name="Mueller R."/>
            <person name="Wink J."/>
        </authorList>
    </citation>
    <scope>NUCLEOTIDE SEQUENCE [LARGE SCALE GENOMIC DNA]</scope>
    <source>
        <strain evidence="3 4">4NS15</strain>
    </source>
</reference>
<dbReference type="Gene3D" id="3.40.710.10">
    <property type="entry name" value="DD-peptidase/beta-lactamase superfamily"/>
    <property type="match status" value="1"/>
</dbReference>
<dbReference type="Gene3D" id="3.90.1310.10">
    <property type="entry name" value="Penicillin-binding protein 2a (Domain 2)"/>
    <property type="match status" value="1"/>
</dbReference>
<evidence type="ECO:0000313" key="4">
    <source>
        <dbReference type="Proteomes" id="UP000763557"/>
    </source>
</evidence>
<evidence type="ECO:0000313" key="3">
    <source>
        <dbReference type="EMBL" id="NRN71264.1"/>
    </source>
</evidence>
<gene>
    <name evidence="3" type="ORF">GC106_85390</name>
</gene>
<dbReference type="PANTHER" id="PTHR30627:SF24">
    <property type="entry name" value="PENICILLIN-BINDING PROTEIN 4B"/>
    <property type="match status" value="1"/>
</dbReference>
<dbReference type="InterPro" id="IPR036138">
    <property type="entry name" value="PBP_dimer_sf"/>
</dbReference>
<dbReference type="SUPFAM" id="SSF56519">
    <property type="entry name" value="Penicillin binding protein dimerisation domain"/>
    <property type="match status" value="1"/>
</dbReference>
<dbReference type="InterPro" id="IPR007887">
    <property type="entry name" value="MecA_N"/>
</dbReference>
<sequence length="610" mass="63254">MTRTLGPSGILRQVRRTGIVAALLLILPLAGCGWFGSDPSAEDIAGEFLTALANGDTAGAAGRTDAAESAKALLDNVRGALKPAGIRTEVTGSTAMDDKTTKVQFKADWDLGKDRHWTYDGVLELRPDNESWRVHWSPSALHPKLGVQQTIGVRDQEAVQAPILDRDGAPLMAPERVVSVLLDPAKAGDVAAVAATLAAAVNKVDPAITQQSIMDGAAKTPKGQSYTVVSLRDPDYQAAKAQIYELPGVRFVAATRLLAVDKNLATQLLPAIRKQVEDQVTGKPGFRVVTLNAAGGEVEEIFVKDAEAGAAAHVTVSRGIQAAAEAAIDSIPQATALVALKPSSGEVLAVAQNAPADAQGAIALTGRYPPGSTFKMVTAGAALQAGTVKADTPSPCPGTITIGPRAIPNNGGFDKGTIPLHSAFAFSCNTTFAKLAAEMAPDTLTDAARQFGLGVDYVIPGVTTITGSVPPAQDRTERAEDGFGQGKVLASPFGMAVAASTVAAGTVPKATLFRDSPTKMDVVPQPLPASVLDPLREMMREVVTTNAGHPLNQLPDVRGKTGTAQFGDGTRSHGWFAGYQGDLAFAVLITDAGTSVPALDATDRFLRGIS</sequence>
<dbReference type="EMBL" id="JAAATY010000056">
    <property type="protein sequence ID" value="NRN71264.1"/>
    <property type="molecule type" value="Genomic_DNA"/>
</dbReference>
<dbReference type="InterPro" id="IPR050515">
    <property type="entry name" value="Beta-lactam/transpept"/>
</dbReference>
<dbReference type="InterPro" id="IPR012338">
    <property type="entry name" value="Beta-lactam/transpept-like"/>
</dbReference>
<protein>
    <submittedName>
        <fullName evidence="3">Penicillin-binding protein transpeptidase</fullName>
    </submittedName>
</protein>
<dbReference type="InterPro" id="IPR001460">
    <property type="entry name" value="PCN-bd_Tpept"/>
</dbReference>
<evidence type="ECO:0000259" key="2">
    <source>
        <dbReference type="Pfam" id="PF05223"/>
    </source>
</evidence>
<feature type="domain" description="Penicillin-binding protein transpeptidase" evidence="1">
    <location>
        <begin position="336"/>
        <end position="593"/>
    </location>
</feature>
<proteinExistence type="predicted"/>
<dbReference type="Proteomes" id="UP000763557">
    <property type="component" value="Unassembled WGS sequence"/>
</dbReference>
<name>A0ABX2FJG1_9PSEU</name>
<feature type="domain" description="NTF2-like N-terminal transpeptidase" evidence="2">
    <location>
        <begin position="40"/>
        <end position="147"/>
    </location>
</feature>
<dbReference type="PANTHER" id="PTHR30627">
    <property type="entry name" value="PEPTIDOGLYCAN D,D-TRANSPEPTIDASE"/>
    <property type="match status" value="1"/>
</dbReference>
<dbReference type="Pfam" id="PF00905">
    <property type="entry name" value="Transpeptidase"/>
    <property type="match status" value="1"/>
</dbReference>
<dbReference type="Pfam" id="PF05223">
    <property type="entry name" value="MecA_N"/>
    <property type="match status" value="1"/>
</dbReference>
<accession>A0ABX2FJG1</accession>